<gene>
    <name evidence="1" type="ORF">AB0C36_25515</name>
</gene>
<keyword evidence="2" id="KW-1185">Reference proteome</keyword>
<evidence type="ECO:0000313" key="1">
    <source>
        <dbReference type="EMBL" id="MEU8136856.1"/>
    </source>
</evidence>
<dbReference type="RefSeq" id="WP_358357879.1">
    <property type="nucleotide sequence ID" value="NZ_JBEZFP010000073.1"/>
</dbReference>
<dbReference type="EMBL" id="JBEZFP010000073">
    <property type="protein sequence ID" value="MEU8136856.1"/>
    <property type="molecule type" value="Genomic_DNA"/>
</dbReference>
<organism evidence="1 2">
    <name type="scientific">Streptodolium elevatio</name>
    <dbReference type="NCBI Taxonomy" id="3157996"/>
    <lineage>
        <taxon>Bacteria</taxon>
        <taxon>Bacillati</taxon>
        <taxon>Actinomycetota</taxon>
        <taxon>Actinomycetes</taxon>
        <taxon>Kitasatosporales</taxon>
        <taxon>Streptomycetaceae</taxon>
        <taxon>Streptodolium</taxon>
    </lineage>
</organism>
<sequence length="249" mass="26641">MAQAEHGGYRKFLGGFARALIAEDDIWQVRTSADGRSLVGRADDGRSSVVALVDAGSLDATVTVEDVERTASLAARVGATADDGQPAAFLCSRRKPAGAAVQAAYLRNIRILNVRSAGADSWGHNVAIVSRQEFGQMPDAPVLDEGQWQAIHDGSHSAVFLDSRQNPIATFPGLCAELAWHEETETSSWGSAWGIGRFTMPPGTLMAVPDQPPIPVTGVTFNFHKEMRRLRAAGEEAAYAALAANWLWA</sequence>
<proteinExistence type="predicted"/>
<protein>
    <submittedName>
        <fullName evidence="1">Uncharacterized protein</fullName>
    </submittedName>
</protein>
<dbReference type="Proteomes" id="UP001551482">
    <property type="component" value="Unassembled WGS sequence"/>
</dbReference>
<evidence type="ECO:0000313" key="2">
    <source>
        <dbReference type="Proteomes" id="UP001551482"/>
    </source>
</evidence>
<reference evidence="1 2" key="1">
    <citation type="submission" date="2024-06" db="EMBL/GenBank/DDBJ databases">
        <title>The Natural Products Discovery Center: Release of the First 8490 Sequenced Strains for Exploring Actinobacteria Biosynthetic Diversity.</title>
        <authorList>
            <person name="Kalkreuter E."/>
            <person name="Kautsar S.A."/>
            <person name="Yang D."/>
            <person name="Bader C.D."/>
            <person name="Teijaro C.N."/>
            <person name="Fluegel L."/>
            <person name="Davis C.M."/>
            <person name="Simpson J.R."/>
            <person name="Lauterbach L."/>
            <person name="Steele A.D."/>
            <person name="Gui C."/>
            <person name="Meng S."/>
            <person name="Li G."/>
            <person name="Viehrig K."/>
            <person name="Ye F."/>
            <person name="Su P."/>
            <person name="Kiefer A.F."/>
            <person name="Nichols A."/>
            <person name="Cepeda A.J."/>
            <person name="Yan W."/>
            <person name="Fan B."/>
            <person name="Jiang Y."/>
            <person name="Adhikari A."/>
            <person name="Zheng C.-J."/>
            <person name="Schuster L."/>
            <person name="Cowan T.M."/>
            <person name="Smanski M.J."/>
            <person name="Chevrette M.G."/>
            <person name="De Carvalho L.P.S."/>
            <person name="Shen B."/>
        </authorList>
    </citation>
    <scope>NUCLEOTIDE SEQUENCE [LARGE SCALE GENOMIC DNA]</scope>
    <source>
        <strain evidence="1 2">NPDC048946</strain>
    </source>
</reference>
<name>A0ABV3DM75_9ACTN</name>
<comment type="caution">
    <text evidence="1">The sequence shown here is derived from an EMBL/GenBank/DDBJ whole genome shotgun (WGS) entry which is preliminary data.</text>
</comment>
<accession>A0ABV3DM75</accession>